<evidence type="ECO:0000259" key="1">
    <source>
        <dbReference type="Pfam" id="PF02195"/>
    </source>
</evidence>
<dbReference type="EMBL" id="JAJEQW010000010">
    <property type="protein sequence ID" value="MCC2242581.1"/>
    <property type="molecule type" value="Genomic_DNA"/>
</dbReference>
<dbReference type="GO" id="GO:0005694">
    <property type="term" value="C:chromosome"/>
    <property type="evidence" value="ECO:0007669"/>
    <property type="project" value="TreeGrafter"/>
</dbReference>
<comment type="caution">
    <text evidence="2">The sequence shown here is derived from an EMBL/GenBank/DDBJ whole genome shotgun (WGS) entry which is preliminary data.</text>
</comment>
<feature type="domain" description="ParB-like N-terminal" evidence="1">
    <location>
        <begin position="27"/>
        <end position="93"/>
    </location>
</feature>
<dbReference type="PANTHER" id="PTHR33375:SF1">
    <property type="entry name" value="CHROMOSOME-PARTITIONING PROTEIN PARB-RELATED"/>
    <property type="match status" value="1"/>
</dbReference>
<dbReference type="Proteomes" id="UP001198893">
    <property type="component" value="Unassembled WGS sequence"/>
</dbReference>
<evidence type="ECO:0000313" key="2">
    <source>
        <dbReference type="EMBL" id="MCC2242581.1"/>
    </source>
</evidence>
<accession>A0AAW4WH02</accession>
<dbReference type="GO" id="GO:0007059">
    <property type="term" value="P:chromosome segregation"/>
    <property type="evidence" value="ECO:0007669"/>
    <property type="project" value="TreeGrafter"/>
</dbReference>
<evidence type="ECO:0000313" key="3">
    <source>
        <dbReference type="Proteomes" id="UP001198893"/>
    </source>
</evidence>
<organism evidence="2 3">
    <name type="scientific">Roseburia amylophila</name>
    <dbReference type="NCBI Taxonomy" id="2981794"/>
    <lineage>
        <taxon>Bacteria</taxon>
        <taxon>Bacillati</taxon>
        <taxon>Bacillota</taxon>
        <taxon>Clostridia</taxon>
        <taxon>Lachnospirales</taxon>
        <taxon>Lachnospiraceae</taxon>
        <taxon>Roseburia</taxon>
    </lineage>
</organism>
<dbReference type="InterPro" id="IPR036086">
    <property type="entry name" value="ParB/Sulfiredoxin_sf"/>
</dbReference>
<dbReference type="InterPro" id="IPR003115">
    <property type="entry name" value="ParB_N"/>
</dbReference>
<sequence length="567" mass="65957">MATLGEMFANENVKKVETHPQRVTKWIHYTKLCDHPEQYCNEKNKEEIIQLARLIEACSQVLDNVLCRKINDDQYEIISGHKRRRACKYLVEEEGKEEYGFIPCYVEMISNVQAEFQMYVSNSYHEESDYEKMHKLGRMKSLLEKHPEEFPKLQTGRMVERLARELHISKTTTGEFLKMSKNLGENAKTAFKGGVINKSAAFEMAALPEEEQNKLLDAGVTAQKDIKIYKEEKLEPAEEEIKLFYEMYIKKHDKNRDELKEYLIRTYGRCHSCGTGGAIDFSCTPKGVKLNKSMEITWAKFVKKINEYYPVEKNKVVIPATEPKVGEKVVPESGTDTSVASPTEDNNIAGQLCVVDVDMNVEEDIAIENKLKKDAYRMHTATTPIHSSEPDNSEYTLMYFLHEQERKLVEMEKATTAIPIQNMSESTLKALKRQRTIVEALLTLAEIKETSTIKERTVKLMQPELPIFHNTEERREWLFAFKDWGVWYTDEKIGCTYYRYIFQNETTLIAEVYEKEDEEDVYFHLVGGPKERETNVFGVPQYPYHESYSRQDDSVAELLEFLKEIQK</sequence>
<dbReference type="InterPro" id="IPR050336">
    <property type="entry name" value="Chromosome_partition/occlusion"/>
</dbReference>
<dbReference type="RefSeq" id="WP_227710321.1">
    <property type="nucleotide sequence ID" value="NZ_JAJEQW010000010.1"/>
</dbReference>
<reference evidence="2" key="1">
    <citation type="submission" date="2021-10" db="EMBL/GenBank/DDBJ databases">
        <title>Anaerobic single-cell dispensing facilitates the cultivation of human gut bacteria.</title>
        <authorList>
            <person name="Afrizal A."/>
        </authorList>
    </citation>
    <scope>NUCLEOTIDE SEQUENCE</scope>
    <source>
        <strain evidence="2">CLA-AA-H204</strain>
    </source>
</reference>
<dbReference type="SUPFAM" id="SSF110849">
    <property type="entry name" value="ParB/Sulfiredoxin"/>
    <property type="match status" value="1"/>
</dbReference>
<dbReference type="Pfam" id="PF02195">
    <property type="entry name" value="ParB_N"/>
    <property type="match status" value="1"/>
</dbReference>
<proteinExistence type="predicted"/>
<dbReference type="PANTHER" id="PTHR33375">
    <property type="entry name" value="CHROMOSOME-PARTITIONING PROTEIN PARB-RELATED"/>
    <property type="match status" value="1"/>
</dbReference>
<dbReference type="Gene3D" id="3.90.1530.30">
    <property type="match status" value="1"/>
</dbReference>
<protein>
    <submittedName>
        <fullName evidence="2">ParB N-terminal domain-containing protein</fullName>
    </submittedName>
</protein>
<gene>
    <name evidence="2" type="ORF">LKD47_09760</name>
</gene>
<dbReference type="AlphaFoldDB" id="A0AAW4WH02"/>
<name>A0AAW4WH02_9FIRM</name>